<comment type="caution">
    <text evidence="2">The sequence shown here is derived from an EMBL/GenBank/DDBJ whole genome shotgun (WGS) entry which is preliminary data.</text>
</comment>
<feature type="compositionally biased region" description="Basic and acidic residues" evidence="1">
    <location>
        <begin position="539"/>
        <end position="548"/>
    </location>
</feature>
<protein>
    <recommendedName>
        <fullName evidence="4">Nucleoside phosphorylase domain-containing protein</fullName>
    </recommendedName>
</protein>
<feature type="region of interest" description="Disordered" evidence="1">
    <location>
        <begin position="432"/>
        <end position="467"/>
    </location>
</feature>
<accession>A0AAV9VAD7</accession>
<reference evidence="2 3" key="1">
    <citation type="submission" date="2019-10" db="EMBL/GenBank/DDBJ databases">
        <authorList>
            <person name="Palmer J.M."/>
        </authorList>
    </citation>
    <scope>NUCLEOTIDE SEQUENCE [LARGE SCALE GENOMIC DNA]</scope>
    <source>
        <strain evidence="2 3">TWF730</strain>
    </source>
</reference>
<feature type="compositionally biased region" description="Polar residues" evidence="1">
    <location>
        <begin position="499"/>
        <end position="519"/>
    </location>
</feature>
<name>A0AAV9VAD7_9PEZI</name>
<keyword evidence="3" id="KW-1185">Reference proteome</keyword>
<dbReference type="PANTHER" id="PTHR46082">
    <property type="entry name" value="ATP/GTP-BINDING PROTEIN-RELATED"/>
    <property type="match status" value="1"/>
</dbReference>
<dbReference type="InterPro" id="IPR035994">
    <property type="entry name" value="Nucleoside_phosphorylase_sf"/>
</dbReference>
<dbReference type="PANTHER" id="PTHR46082:SF11">
    <property type="entry name" value="AAA+ ATPASE DOMAIN-CONTAINING PROTEIN-RELATED"/>
    <property type="match status" value="1"/>
</dbReference>
<dbReference type="GO" id="GO:0003824">
    <property type="term" value="F:catalytic activity"/>
    <property type="evidence" value="ECO:0007669"/>
    <property type="project" value="InterPro"/>
</dbReference>
<proteinExistence type="predicted"/>
<dbReference type="EMBL" id="JAVHNS010000004">
    <property type="protein sequence ID" value="KAK6358091.1"/>
    <property type="molecule type" value="Genomic_DNA"/>
</dbReference>
<dbReference type="Gene3D" id="3.40.50.1580">
    <property type="entry name" value="Nucleoside phosphorylase domain"/>
    <property type="match status" value="1"/>
</dbReference>
<evidence type="ECO:0008006" key="4">
    <source>
        <dbReference type="Google" id="ProtNLM"/>
    </source>
</evidence>
<evidence type="ECO:0000256" key="1">
    <source>
        <dbReference type="SAM" id="MobiDB-lite"/>
    </source>
</evidence>
<organism evidence="2 3">
    <name type="scientific">Orbilia blumenaviensis</name>
    <dbReference type="NCBI Taxonomy" id="1796055"/>
    <lineage>
        <taxon>Eukaryota</taxon>
        <taxon>Fungi</taxon>
        <taxon>Dikarya</taxon>
        <taxon>Ascomycota</taxon>
        <taxon>Pezizomycotina</taxon>
        <taxon>Orbiliomycetes</taxon>
        <taxon>Orbiliales</taxon>
        <taxon>Orbiliaceae</taxon>
        <taxon>Orbilia</taxon>
    </lineage>
</organism>
<evidence type="ECO:0000313" key="3">
    <source>
        <dbReference type="Proteomes" id="UP001373714"/>
    </source>
</evidence>
<feature type="compositionally biased region" description="Polar residues" evidence="1">
    <location>
        <begin position="549"/>
        <end position="558"/>
    </location>
</feature>
<feature type="region of interest" description="Disordered" evidence="1">
    <location>
        <begin position="534"/>
        <end position="572"/>
    </location>
</feature>
<dbReference type="Proteomes" id="UP001373714">
    <property type="component" value="Unassembled WGS sequence"/>
</dbReference>
<dbReference type="InterPro" id="IPR053137">
    <property type="entry name" value="NLR-like"/>
</dbReference>
<dbReference type="AlphaFoldDB" id="A0AAV9VAD7"/>
<sequence>MEEDDEIIYGIAAKCKDIFTKRKRKDPPSVSDILLDDYEQRFLAWSAYMGVFASKSICLDRRLQDRPEIRDLVVRLLDILFEALEEVTNNNGPREGQPMLESDLPLDNTPEIDDLAEDIESSLASLSHLGTTIRKYSTTGRTTKIREFAEQSNLKTFESLARIAIDALYMDAKDTLRAQLTRSMVETCASILYKKTHQHKLNTSRPTQEVHMPTICEERDDHFTNSADIETVNFDESASRIYAHADSSPKLDQLRPYVELESTPSILGSLRTTVLRNLDNPSRVKSNCSASSIQLGKVSYPQASGSKDRSNYRTCEWCLERHPNALFDNKKQWSAHLDKDFEPYVCLSESCMDGIKLPSFATFKEWFHHMNALHTVRWQQEIHRPIFWVCNFKHKNEYFSSQEGLHEHMKQCYPENLATGLPAIVKNSCTQRSRSRHVEDNQSNFHITDPAANSDNSSSDGRETESQEVIMARHIAEHLQISMFLTMRLMESQQRDSALENEGSSASNTGNHSTLTSELSWHSRVSEVAQLDCNLDDAPSPKKLKEGQRTNSPDSGITQDKRTDDAQRKFTSGLSDPKKYTIGWICDSPIGLTAAKDILSEADDNKVLSGTPIAKNCFLGKTGEHYVAVLASAAPYSTSTHIMARIEALLYSFCRIKVIFLVGIGHVQSSEKDIHIGDVVVGVSDYMGSGLVQYNLGQSADGQDFLSKGRSSDHPTNLNRALGSVMQRKGEFPYKVKEEISGISMKQRKRYVPLDGTIDQLNIHYGQIGSARSYIHEAYIQDMLPAANRVLCFENDAAGLISGLPCLVIRGIGDYRDVDTDSNQQRLTAIVAAIFAKTLLLDVSVAEVNAETDIIKSLKPG</sequence>
<feature type="region of interest" description="Disordered" evidence="1">
    <location>
        <begin position="494"/>
        <end position="519"/>
    </location>
</feature>
<evidence type="ECO:0000313" key="2">
    <source>
        <dbReference type="EMBL" id="KAK6358091.1"/>
    </source>
</evidence>
<feature type="compositionally biased region" description="Basic and acidic residues" evidence="1">
    <location>
        <begin position="559"/>
        <end position="568"/>
    </location>
</feature>
<gene>
    <name evidence="2" type="ORF">TWF730_007446</name>
</gene>
<dbReference type="GO" id="GO:0009116">
    <property type="term" value="P:nucleoside metabolic process"/>
    <property type="evidence" value="ECO:0007669"/>
    <property type="project" value="InterPro"/>
</dbReference>
<dbReference type="SUPFAM" id="SSF53167">
    <property type="entry name" value="Purine and uridine phosphorylases"/>
    <property type="match status" value="1"/>
</dbReference>